<dbReference type="Proteomes" id="UP001499843">
    <property type="component" value="Unassembled WGS sequence"/>
</dbReference>
<organism evidence="1 2">
    <name type="scientific">Nonomuraea monospora</name>
    <dbReference type="NCBI Taxonomy" id="568818"/>
    <lineage>
        <taxon>Bacteria</taxon>
        <taxon>Bacillati</taxon>
        <taxon>Actinomycetota</taxon>
        <taxon>Actinomycetes</taxon>
        <taxon>Streptosporangiales</taxon>
        <taxon>Streptosporangiaceae</taxon>
        <taxon>Nonomuraea</taxon>
    </lineage>
</organism>
<keyword evidence="2" id="KW-1185">Reference proteome</keyword>
<gene>
    <name evidence="1" type="ORF">GCM10009850_060300</name>
</gene>
<evidence type="ECO:0000313" key="1">
    <source>
        <dbReference type="EMBL" id="GAA2210571.1"/>
    </source>
</evidence>
<evidence type="ECO:0000313" key="2">
    <source>
        <dbReference type="Proteomes" id="UP001499843"/>
    </source>
</evidence>
<name>A0ABP5PFN4_9ACTN</name>
<dbReference type="EMBL" id="BAAAQX010000017">
    <property type="protein sequence ID" value="GAA2210571.1"/>
    <property type="molecule type" value="Genomic_DNA"/>
</dbReference>
<protein>
    <recommendedName>
        <fullName evidence="3">TetR family transcriptional regulator</fullName>
    </recommendedName>
</protein>
<accession>A0ABP5PFN4</accession>
<evidence type="ECO:0008006" key="3">
    <source>
        <dbReference type="Google" id="ProtNLM"/>
    </source>
</evidence>
<reference evidence="2" key="1">
    <citation type="journal article" date="2019" name="Int. J. Syst. Evol. Microbiol.">
        <title>The Global Catalogue of Microorganisms (GCM) 10K type strain sequencing project: providing services to taxonomists for standard genome sequencing and annotation.</title>
        <authorList>
            <consortium name="The Broad Institute Genomics Platform"/>
            <consortium name="The Broad Institute Genome Sequencing Center for Infectious Disease"/>
            <person name="Wu L."/>
            <person name="Ma J."/>
        </authorList>
    </citation>
    <scope>NUCLEOTIDE SEQUENCE [LARGE SCALE GENOMIC DNA]</scope>
    <source>
        <strain evidence="2">JCM 16114</strain>
    </source>
</reference>
<proteinExistence type="predicted"/>
<dbReference type="RefSeq" id="WP_344481613.1">
    <property type="nucleotide sequence ID" value="NZ_BAAAQX010000017.1"/>
</dbReference>
<comment type="caution">
    <text evidence="1">The sequence shown here is derived from an EMBL/GenBank/DDBJ whole genome shotgun (WGS) entry which is preliminary data.</text>
</comment>
<sequence>MTVSPSTRTALTRRGTVTIDVFGLNRQDLVNARIAAFDCMCSVLRDRRRLLQAGDAIRADRLAKSLFDQPFIDVLYTMLRVRHHPRAELVLDGPEVVEALADPALDLWSTGSGRRR</sequence>